<name>A0ABP8BWW1_9ACTN</name>
<evidence type="ECO:0000256" key="1">
    <source>
        <dbReference type="ARBA" id="ARBA00022649"/>
    </source>
</evidence>
<organism evidence="3 4">
    <name type="scientific">Actinomadura meridiana</name>
    <dbReference type="NCBI Taxonomy" id="559626"/>
    <lineage>
        <taxon>Bacteria</taxon>
        <taxon>Bacillati</taxon>
        <taxon>Actinomycetota</taxon>
        <taxon>Actinomycetes</taxon>
        <taxon>Streptosporangiales</taxon>
        <taxon>Thermomonosporaceae</taxon>
        <taxon>Actinomadura</taxon>
    </lineage>
</organism>
<evidence type="ECO:0008006" key="5">
    <source>
        <dbReference type="Google" id="ProtNLM"/>
    </source>
</evidence>
<dbReference type="InterPro" id="IPR010985">
    <property type="entry name" value="Ribbon_hlx_hlx"/>
</dbReference>
<comment type="caution">
    <text evidence="3">The sequence shown here is derived from an EMBL/GenBank/DDBJ whole genome shotgun (WGS) entry which is preliminary data.</text>
</comment>
<keyword evidence="4" id="KW-1185">Reference proteome</keyword>
<proteinExistence type="inferred from homology"/>
<dbReference type="SUPFAM" id="SSF47598">
    <property type="entry name" value="Ribbon-helix-helix"/>
    <property type="match status" value="1"/>
</dbReference>
<protein>
    <recommendedName>
        <fullName evidence="5">DUF1778 domain-containing protein</fullName>
    </recommendedName>
</protein>
<dbReference type="InterPro" id="IPR014795">
    <property type="entry name" value="TacA_1-like"/>
</dbReference>
<accession>A0ABP8BWW1</accession>
<sequence length="83" mass="9190">MSESVRQNLPAADEITLHPSAEQLLVIRKAAELIGWTVTDYVMSALLDRAERDLYEHAAAREEMPPTNTEPVAPLTALLLAYT</sequence>
<dbReference type="EMBL" id="BAABAS010000005">
    <property type="protein sequence ID" value="GAA4228903.1"/>
    <property type="molecule type" value="Genomic_DNA"/>
</dbReference>
<dbReference type="Pfam" id="PF08681">
    <property type="entry name" value="TacA1"/>
    <property type="match status" value="1"/>
</dbReference>
<evidence type="ECO:0000256" key="2">
    <source>
        <dbReference type="ARBA" id="ARBA00049988"/>
    </source>
</evidence>
<keyword evidence="1" id="KW-1277">Toxin-antitoxin system</keyword>
<dbReference type="RefSeq" id="WP_344893412.1">
    <property type="nucleotide sequence ID" value="NZ_BAABAS010000005.1"/>
</dbReference>
<dbReference type="Proteomes" id="UP001501710">
    <property type="component" value="Unassembled WGS sequence"/>
</dbReference>
<evidence type="ECO:0000313" key="3">
    <source>
        <dbReference type="EMBL" id="GAA4228903.1"/>
    </source>
</evidence>
<evidence type="ECO:0000313" key="4">
    <source>
        <dbReference type="Proteomes" id="UP001501710"/>
    </source>
</evidence>
<gene>
    <name evidence="3" type="ORF">GCM10022254_20130</name>
</gene>
<dbReference type="Gene3D" id="1.20.5.780">
    <property type="entry name" value="Single helix bin"/>
    <property type="match status" value="1"/>
</dbReference>
<reference evidence="4" key="1">
    <citation type="journal article" date="2019" name="Int. J. Syst. Evol. Microbiol.">
        <title>The Global Catalogue of Microorganisms (GCM) 10K type strain sequencing project: providing services to taxonomists for standard genome sequencing and annotation.</title>
        <authorList>
            <consortium name="The Broad Institute Genomics Platform"/>
            <consortium name="The Broad Institute Genome Sequencing Center for Infectious Disease"/>
            <person name="Wu L."/>
            <person name="Ma J."/>
        </authorList>
    </citation>
    <scope>NUCLEOTIDE SEQUENCE [LARGE SCALE GENOMIC DNA]</scope>
    <source>
        <strain evidence="4">JCM 17440</strain>
    </source>
</reference>
<comment type="similarity">
    <text evidence="2">Belongs to the TacA antitoxin family.</text>
</comment>